<feature type="transmembrane region" description="Helical" evidence="1">
    <location>
        <begin position="126"/>
        <end position="145"/>
    </location>
</feature>
<dbReference type="AlphaFoldDB" id="A0A841K4Y6"/>
<dbReference type="GO" id="GO:0016020">
    <property type="term" value="C:membrane"/>
    <property type="evidence" value="ECO:0007669"/>
    <property type="project" value="TreeGrafter"/>
</dbReference>
<dbReference type="RefSeq" id="WP_050060709.1">
    <property type="nucleotide sequence ID" value="NZ_JACHEK010000007.1"/>
</dbReference>
<keyword evidence="1" id="KW-1133">Transmembrane helix</keyword>
<evidence type="ECO:0000313" key="5">
    <source>
        <dbReference type="Proteomes" id="UP000538666"/>
    </source>
</evidence>
<dbReference type="InterPro" id="IPR002656">
    <property type="entry name" value="Acyl_transf_3_dom"/>
</dbReference>
<feature type="transmembrane region" description="Helical" evidence="1">
    <location>
        <begin position="346"/>
        <end position="363"/>
    </location>
</feature>
<reference evidence="4 5" key="1">
    <citation type="submission" date="2020-08" db="EMBL/GenBank/DDBJ databases">
        <title>Genomic Encyclopedia of Type Strains, Phase IV (KMG-IV): sequencing the most valuable type-strain genomes for metagenomic binning, comparative biology and taxonomic classification.</title>
        <authorList>
            <person name="Goeker M."/>
        </authorList>
    </citation>
    <scope>NUCLEOTIDE SEQUENCE [LARGE SCALE GENOMIC DNA]</scope>
    <source>
        <strain evidence="4 5">DSM 103733</strain>
    </source>
</reference>
<evidence type="ECO:0000259" key="2">
    <source>
        <dbReference type="Pfam" id="PF01757"/>
    </source>
</evidence>
<keyword evidence="5" id="KW-1185">Reference proteome</keyword>
<feature type="transmembrane region" description="Helical" evidence="1">
    <location>
        <begin position="309"/>
        <end position="326"/>
    </location>
</feature>
<sequence length="673" mass="74739">MDFLQTIAEQREVTKTDPTPERKIRYRRDIDGMRAAAVLSVLGYHFAPAKFPGGFVGVDIFFVISGFLISSIIYQELRFQTFSIVEFYTRRIRRIYPALLIVLCFVCAGGWMLLMPSGFVALGQQVLGGSAFVANFVMWLQSGYFSPDAALKPLLHLWSLGVEEQYYLIFPLICMAMYRAGSRHPMAIAFITIASLSMLVNVLLVSRFGAATYFLPFSRFWELLAGAGLALWMHGSEQSDEPDKRTAFWRHAASIAGMALLLTSEFAINQFDAFPGWWALLPVTAAVALIAAGETAWVNRTIFSSKPAVLIGLISYPLYLWHWPLLSFTRIASDTWGIPIYRSEKIGLIFLAFILAALTYRYIELPIRLVKDKGRRRRGALYLAGAIVLTGLFGVLVIAANGFPARFPKNIVALDHDASDSLSKAWRDGVCFLRQDQSPSSFAGSCIDSNDSPSKEPLVVLWGDSHAADLFPGFRALQGTSNVRLAQFTASMCPPIMELPIRERPRCLSINQAILDRIRNLKPDVVVLSADWDQTAPDQSRHDRMEKLSRTIELVKAAGDPRVIVIGSVPLWKRPVAGLLAGEIRRNPNEAVPLRLGRSLLEAHDDSALVAASVGAGAVYVSIFDQLCDQTSCLVTTGPTWNDLITYDQSHFTISGSTLVTRTFWQSVIDHRD</sequence>
<feature type="domain" description="SGNH" evidence="3">
    <location>
        <begin position="442"/>
        <end position="665"/>
    </location>
</feature>
<feature type="domain" description="Acyltransferase 3" evidence="2">
    <location>
        <begin position="29"/>
        <end position="360"/>
    </location>
</feature>
<keyword evidence="1" id="KW-0812">Transmembrane</keyword>
<accession>A0A841K4Y6</accession>
<feature type="transmembrane region" description="Helical" evidence="1">
    <location>
        <begin position="185"/>
        <end position="204"/>
    </location>
</feature>
<keyword evidence="1" id="KW-0472">Membrane</keyword>
<protein>
    <submittedName>
        <fullName evidence="4">Peptidoglycan/LPS O-acetylase OafA/YrhL</fullName>
    </submittedName>
</protein>
<feature type="transmembrane region" description="Helical" evidence="1">
    <location>
        <begin position="379"/>
        <end position="400"/>
    </location>
</feature>
<dbReference type="SUPFAM" id="SSF52266">
    <property type="entry name" value="SGNH hydrolase"/>
    <property type="match status" value="1"/>
</dbReference>
<dbReference type="GO" id="GO:0016747">
    <property type="term" value="F:acyltransferase activity, transferring groups other than amino-acyl groups"/>
    <property type="evidence" value="ECO:0007669"/>
    <property type="project" value="InterPro"/>
</dbReference>
<dbReference type="Pfam" id="PF01757">
    <property type="entry name" value="Acyl_transf_3"/>
    <property type="match status" value="1"/>
</dbReference>
<dbReference type="PANTHER" id="PTHR23028:SF53">
    <property type="entry name" value="ACYL_TRANSF_3 DOMAIN-CONTAINING PROTEIN"/>
    <property type="match status" value="1"/>
</dbReference>
<evidence type="ECO:0000256" key="1">
    <source>
        <dbReference type="SAM" id="Phobius"/>
    </source>
</evidence>
<dbReference type="OrthoDB" id="9796461at2"/>
<dbReference type="EMBL" id="JACHEK010000007">
    <property type="protein sequence ID" value="MBB6145668.1"/>
    <property type="molecule type" value="Genomic_DNA"/>
</dbReference>
<proteinExistence type="predicted"/>
<dbReference type="PANTHER" id="PTHR23028">
    <property type="entry name" value="ACETYLTRANSFERASE"/>
    <property type="match status" value="1"/>
</dbReference>
<evidence type="ECO:0000259" key="3">
    <source>
        <dbReference type="Pfam" id="PF19040"/>
    </source>
</evidence>
<name>A0A841K4Y6_9BACT</name>
<feature type="transmembrane region" description="Helical" evidence="1">
    <location>
        <begin position="277"/>
        <end position="297"/>
    </location>
</feature>
<comment type="caution">
    <text evidence="4">The sequence shown here is derived from an EMBL/GenBank/DDBJ whole genome shotgun (WGS) entry which is preliminary data.</text>
</comment>
<gene>
    <name evidence="4" type="ORF">HNQ77_003629</name>
</gene>
<dbReference type="GO" id="GO:0009103">
    <property type="term" value="P:lipopolysaccharide biosynthetic process"/>
    <property type="evidence" value="ECO:0007669"/>
    <property type="project" value="TreeGrafter"/>
</dbReference>
<dbReference type="InterPro" id="IPR050879">
    <property type="entry name" value="Acyltransferase_3"/>
</dbReference>
<organism evidence="4 5">
    <name type="scientific">Silvibacterium bohemicum</name>
    <dbReference type="NCBI Taxonomy" id="1577686"/>
    <lineage>
        <taxon>Bacteria</taxon>
        <taxon>Pseudomonadati</taxon>
        <taxon>Acidobacteriota</taxon>
        <taxon>Terriglobia</taxon>
        <taxon>Terriglobales</taxon>
        <taxon>Acidobacteriaceae</taxon>
        <taxon>Silvibacterium</taxon>
    </lineage>
</organism>
<feature type="transmembrane region" description="Helical" evidence="1">
    <location>
        <begin position="55"/>
        <end position="74"/>
    </location>
</feature>
<evidence type="ECO:0000313" key="4">
    <source>
        <dbReference type="EMBL" id="MBB6145668.1"/>
    </source>
</evidence>
<dbReference type="Pfam" id="PF19040">
    <property type="entry name" value="SGNH"/>
    <property type="match status" value="1"/>
</dbReference>
<feature type="transmembrane region" description="Helical" evidence="1">
    <location>
        <begin position="95"/>
        <end position="114"/>
    </location>
</feature>
<dbReference type="InterPro" id="IPR043968">
    <property type="entry name" value="SGNH"/>
</dbReference>
<dbReference type="Proteomes" id="UP000538666">
    <property type="component" value="Unassembled WGS sequence"/>
</dbReference>